<feature type="chain" id="PRO_5025545442" evidence="2">
    <location>
        <begin position="25"/>
        <end position="127"/>
    </location>
</feature>
<protein>
    <submittedName>
        <fullName evidence="3">Uncharacterized protein</fullName>
    </submittedName>
</protein>
<feature type="region of interest" description="Disordered" evidence="1">
    <location>
        <begin position="108"/>
        <end position="127"/>
    </location>
</feature>
<dbReference type="AlphaFoldDB" id="A0A6A6E6W7"/>
<name>A0A6A6E6W7_9PEZI</name>
<dbReference type="OrthoDB" id="5242955at2759"/>
<evidence type="ECO:0000313" key="4">
    <source>
        <dbReference type="Proteomes" id="UP000800200"/>
    </source>
</evidence>
<evidence type="ECO:0000313" key="3">
    <source>
        <dbReference type="EMBL" id="KAF2187564.1"/>
    </source>
</evidence>
<evidence type="ECO:0000256" key="2">
    <source>
        <dbReference type="SAM" id="SignalP"/>
    </source>
</evidence>
<gene>
    <name evidence="3" type="ORF">K469DRAFT_661527</name>
</gene>
<accession>A0A6A6E6W7</accession>
<reference evidence="3" key="1">
    <citation type="journal article" date="2020" name="Stud. Mycol.">
        <title>101 Dothideomycetes genomes: a test case for predicting lifestyles and emergence of pathogens.</title>
        <authorList>
            <person name="Haridas S."/>
            <person name="Albert R."/>
            <person name="Binder M."/>
            <person name="Bloem J."/>
            <person name="Labutti K."/>
            <person name="Salamov A."/>
            <person name="Andreopoulos B."/>
            <person name="Baker S."/>
            <person name="Barry K."/>
            <person name="Bills G."/>
            <person name="Bluhm B."/>
            <person name="Cannon C."/>
            <person name="Castanera R."/>
            <person name="Culley D."/>
            <person name="Daum C."/>
            <person name="Ezra D."/>
            <person name="Gonzalez J."/>
            <person name="Henrissat B."/>
            <person name="Kuo A."/>
            <person name="Liang C."/>
            <person name="Lipzen A."/>
            <person name="Lutzoni F."/>
            <person name="Magnuson J."/>
            <person name="Mondo S."/>
            <person name="Nolan M."/>
            <person name="Ohm R."/>
            <person name="Pangilinan J."/>
            <person name="Park H.-J."/>
            <person name="Ramirez L."/>
            <person name="Alfaro M."/>
            <person name="Sun H."/>
            <person name="Tritt A."/>
            <person name="Yoshinaga Y."/>
            <person name="Zwiers L.-H."/>
            <person name="Turgeon B."/>
            <person name="Goodwin S."/>
            <person name="Spatafora J."/>
            <person name="Crous P."/>
            <person name="Grigoriev I."/>
        </authorList>
    </citation>
    <scope>NUCLEOTIDE SEQUENCE</scope>
    <source>
        <strain evidence="3">CBS 207.26</strain>
    </source>
</reference>
<evidence type="ECO:0000256" key="1">
    <source>
        <dbReference type="SAM" id="MobiDB-lite"/>
    </source>
</evidence>
<dbReference type="EMBL" id="ML994626">
    <property type="protein sequence ID" value="KAF2187564.1"/>
    <property type="molecule type" value="Genomic_DNA"/>
</dbReference>
<keyword evidence="2" id="KW-0732">Signal</keyword>
<feature type="compositionally biased region" description="Polar residues" evidence="1">
    <location>
        <begin position="116"/>
        <end position="127"/>
    </location>
</feature>
<organism evidence="3 4">
    <name type="scientific">Zopfia rhizophila CBS 207.26</name>
    <dbReference type="NCBI Taxonomy" id="1314779"/>
    <lineage>
        <taxon>Eukaryota</taxon>
        <taxon>Fungi</taxon>
        <taxon>Dikarya</taxon>
        <taxon>Ascomycota</taxon>
        <taxon>Pezizomycotina</taxon>
        <taxon>Dothideomycetes</taxon>
        <taxon>Dothideomycetes incertae sedis</taxon>
        <taxon>Zopfiaceae</taxon>
        <taxon>Zopfia</taxon>
    </lineage>
</organism>
<proteinExistence type="predicted"/>
<keyword evidence="4" id="KW-1185">Reference proteome</keyword>
<dbReference type="Proteomes" id="UP000800200">
    <property type="component" value="Unassembled WGS sequence"/>
</dbReference>
<feature type="signal peptide" evidence="2">
    <location>
        <begin position="1"/>
        <end position="24"/>
    </location>
</feature>
<sequence>MAFAIRLIYLIRSLVSFTIDSAHGMSNEDRKNIVVDLIVALQSLPVARLLPFSAGRGTLCNILLQLGDDFDIDRVIPLVDAVRNNESDEIILSKAYVTVTGSTPPRPLSYPAQTPWMRNTSSFRQLP</sequence>